<dbReference type="Gene3D" id="3.30.300.320">
    <property type="match status" value="1"/>
</dbReference>
<evidence type="ECO:0000256" key="5">
    <source>
        <dbReference type="PROSITE-ProRule" id="PRU00302"/>
    </source>
</evidence>
<dbReference type="SUPFAM" id="SSF57535">
    <property type="entry name" value="Complement control module/SCR domain"/>
    <property type="match status" value="4"/>
</dbReference>
<dbReference type="SUPFAM" id="SSF49899">
    <property type="entry name" value="Concanavalin A-like lectins/glucanases"/>
    <property type="match status" value="1"/>
</dbReference>
<organism evidence="8 9">
    <name type="scientific">Trichoplax adhaerens</name>
    <name type="common">Trichoplax reptans</name>
    <dbReference type="NCBI Taxonomy" id="10228"/>
    <lineage>
        <taxon>Eukaryota</taxon>
        <taxon>Metazoa</taxon>
        <taxon>Placozoa</taxon>
        <taxon>Uniplacotomia</taxon>
        <taxon>Trichoplacea</taxon>
        <taxon>Trichoplacidae</taxon>
        <taxon>Trichoplax</taxon>
    </lineage>
</organism>
<feature type="domain" description="Sushi" evidence="7">
    <location>
        <begin position="1338"/>
        <end position="1396"/>
    </location>
</feature>
<evidence type="ECO:0000259" key="7">
    <source>
        <dbReference type="PROSITE" id="PS50923"/>
    </source>
</evidence>
<dbReference type="KEGG" id="tad:TRIADDRAFT_53495"/>
<proteinExistence type="predicted"/>
<protein>
    <recommendedName>
        <fullName evidence="7">Sushi domain-containing protein</fullName>
    </recommendedName>
</protein>
<feature type="chain" id="PRO_5002796814" description="Sushi domain-containing protein" evidence="6">
    <location>
        <begin position="22"/>
        <end position="1527"/>
    </location>
</feature>
<dbReference type="InterPro" id="IPR013320">
    <property type="entry name" value="ConA-like_dom_sf"/>
</dbReference>
<dbReference type="HOGENOM" id="CLU_002636_2_0_1"/>
<dbReference type="OrthoDB" id="536211at2759"/>
<dbReference type="STRING" id="10228.B3RPD5"/>
<dbReference type="Pfam" id="PF00066">
    <property type="entry name" value="Notch"/>
    <property type="match status" value="1"/>
</dbReference>
<evidence type="ECO:0000256" key="3">
    <source>
        <dbReference type="ARBA" id="ARBA00023157"/>
    </source>
</evidence>
<dbReference type="Gene3D" id="2.10.70.10">
    <property type="entry name" value="Complement Module, domain 1"/>
    <property type="match status" value="3"/>
</dbReference>
<keyword evidence="9" id="KW-1185">Reference proteome</keyword>
<dbReference type="CTD" id="6750664"/>
<evidence type="ECO:0000256" key="1">
    <source>
        <dbReference type="ARBA" id="ARBA00022729"/>
    </source>
</evidence>
<dbReference type="RefSeq" id="XP_002109449.1">
    <property type="nucleotide sequence ID" value="XM_002109413.1"/>
</dbReference>
<dbReference type="GeneID" id="6750664"/>
<feature type="domain" description="Sushi" evidence="7">
    <location>
        <begin position="1399"/>
        <end position="1459"/>
    </location>
</feature>
<keyword evidence="3" id="KW-1015">Disulfide bond</keyword>
<dbReference type="Pfam" id="PF00084">
    <property type="entry name" value="Sushi"/>
    <property type="match status" value="2"/>
</dbReference>
<dbReference type="GO" id="GO:0007166">
    <property type="term" value="P:cell surface receptor signaling pathway"/>
    <property type="evidence" value="ECO:0000318"/>
    <property type="project" value="GO_Central"/>
</dbReference>
<gene>
    <name evidence="8" type="ORF">TRIADDRAFT_53495</name>
</gene>
<reference evidence="8 9" key="1">
    <citation type="journal article" date="2008" name="Nature">
        <title>The Trichoplax genome and the nature of placozoans.</title>
        <authorList>
            <person name="Srivastava M."/>
            <person name="Begovic E."/>
            <person name="Chapman J."/>
            <person name="Putnam N.H."/>
            <person name="Hellsten U."/>
            <person name="Kawashima T."/>
            <person name="Kuo A."/>
            <person name="Mitros T."/>
            <person name="Salamov A."/>
            <person name="Carpenter M.L."/>
            <person name="Signorovitch A.Y."/>
            <person name="Moreno M.A."/>
            <person name="Kamm K."/>
            <person name="Grimwood J."/>
            <person name="Schmutz J."/>
            <person name="Shapiro H."/>
            <person name="Grigoriev I.V."/>
            <person name="Buss L.W."/>
            <person name="Schierwater B."/>
            <person name="Dellaporta S.L."/>
            <person name="Rokhsar D.S."/>
        </authorList>
    </citation>
    <scope>NUCLEOTIDE SEQUENCE [LARGE SCALE GENOMIC DNA]</scope>
    <source>
        <strain evidence="8 9">Grell-BS-1999</strain>
    </source>
</reference>
<dbReference type="PhylomeDB" id="B3RPD5"/>
<dbReference type="PROSITE" id="PS50923">
    <property type="entry name" value="SUSHI"/>
    <property type="match status" value="3"/>
</dbReference>
<dbReference type="CDD" id="cd00033">
    <property type="entry name" value="CCP"/>
    <property type="match status" value="1"/>
</dbReference>
<dbReference type="SMART" id="SM00560">
    <property type="entry name" value="LamGL"/>
    <property type="match status" value="1"/>
</dbReference>
<evidence type="ECO:0000256" key="6">
    <source>
        <dbReference type="SAM" id="SignalP"/>
    </source>
</evidence>
<dbReference type="Gene3D" id="3.40.390.10">
    <property type="entry name" value="Collagenase (Catalytic Domain)"/>
    <property type="match status" value="1"/>
</dbReference>
<dbReference type="PANTHER" id="PTHR46130">
    <property type="entry name" value="LAMGL DOMAIN-CONTAINING PROTEIN"/>
    <property type="match status" value="1"/>
</dbReference>
<dbReference type="GO" id="GO:0004222">
    <property type="term" value="F:metalloendopeptidase activity"/>
    <property type="evidence" value="ECO:0000318"/>
    <property type="project" value="GO_Central"/>
</dbReference>
<dbReference type="GO" id="GO:0006508">
    <property type="term" value="P:proteolysis"/>
    <property type="evidence" value="ECO:0000318"/>
    <property type="project" value="GO_Central"/>
</dbReference>
<dbReference type="InParanoid" id="B3RPD5"/>
<keyword evidence="5" id="KW-0768">Sushi</keyword>
<evidence type="ECO:0000313" key="9">
    <source>
        <dbReference type="Proteomes" id="UP000009022"/>
    </source>
</evidence>
<dbReference type="SMART" id="SM00032">
    <property type="entry name" value="CCP"/>
    <property type="match status" value="4"/>
</dbReference>
<dbReference type="Pfam" id="PF13385">
    <property type="entry name" value="Laminin_G_3"/>
    <property type="match status" value="1"/>
</dbReference>
<dbReference type="Pfam" id="PF25900">
    <property type="entry name" value="PAPPA"/>
    <property type="match status" value="2"/>
</dbReference>
<dbReference type="SMART" id="SM00004">
    <property type="entry name" value="NL"/>
    <property type="match status" value="3"/>
</dbReference>
<dbReference type="InterPro" id="IPR000436">
    <property type="entry name" value="Sushi_SCR_CCP_dom"/>
</dbReference>
<dbReference type="InterPro" id="IPR035976">
    <property type="entry name" value="Sushi/SCR/CCP_sf"/>
</dbReference>
<keyword evidence="1 6" id="KW-0732">Signal</keyword>
<accession>B3RPD5</accession>
<sequence>MRSILLFYIVITIISLYVIKPAKTTSARLRCGISLDKRKEDYIHSRYPRHTPIHQPVQDDGALYFNGKDTIQLPIESIEISRGFSIEFWIKVEGGQHANTIIVGLYDRCFLRYQSLIIGLKNRNQHRQSTLYYSLQTDSFNSMSTIEGPTTVTIGKWLHVAATYNQKKMQLYINGARMGTDTRQKGQLLANHSALCRAIYIGGGHGDGQQNNGTDDNFNQYYRGKSFDGIVRWTTPKLNKPKRIHSTRHESYHQIEIYPPPCGLTLCDNHEIIKTYLAHYPDWQHTPKLVQYRLINIYNDDGSNPLVTQQQIQRQHQYLLNHFAPYGIQWKLHEHKIYNTTLRQRHVLVGCKSSMIADDICQEECNSVITGYDGGDCLSGSQHQIDELCDSNNIGNGICDNQCNYRHYNWDDGDCCLLNSISTATTTTSNCVDPDSPHRNYLSVEEYKNTINLTNENYLNIYFGHWTWEDLLGIATFPWERHVKTLLGGTILKATHYGHTGHLDIMIHEIGHNLGLWHVHHGISEMKCSDPCYERYPSMELGDLCSDTAPTPLNNLCLSPLSRDDACYDHLKYNNTPYRNFMSYSNGSCLHKTFTPQQVARMHCYIDQHYTSWLVDDDPAPSIIPIPPQILSNDHQQLQIAWISPLRDQRHQVCEYCHANGALVQFATKVSSPFTYRTTGMNIWSPEEALKGSPDAKACEYDRYAWIAHEYCNSTCYVEVGFDQLIVGRQLKIWVTGNYKSARALHDIILYYQDGSKESLGSQAVQCDQPFTTPLWSSKILTHLKIYISHPDVGIDSVQLTSSQHHSVCDHCQPLTYRVHRQPPFYSNQSSMITTTTHFLDLWTKPSVNYIYTVQAISNNRTGPLSSPLRYFFKEGFCGNGIIENDESCDDGNRHDGDGCNLRCQVEEFFHCQHQPSLCYYHLNDDICEEFEERVSPHDCGFYTPKGFRDQWASHAVANPEFQGEKCSDFETLLLGPPSADQKCTSNLDMKSFWQELPVAWYPCGHHYEDANFWIQVSFQRSVVASSVLIYLATDGNIVLYTKRVRIYVQLIDTEDNVHEITPNGILASCNSNPLTISVMHDMTKAFYYVKAVNISFTSYELAISAVRLRSLTATESFSAHQCGKNEYYNPKTQRCYKYPCDRVHCGVYMTKTAHANCSSNFEGATCNVTCYHGYTSLNGPSYEIQCIQGQWVDQDYSCRPIDCGKPPNVEYAITACPDGTRAGKVCTYKCKSPARMVGKNNSLTCTPQGYWTLPQSYCYLTCNPPQQPANSVNFRCMNANYRRNKLFQIGRYNIGSYCKFHCSKGYESINQYGLKSVLSRTVCSWSGQWEDARCIPITCPPPPLLQHGSYNCKGTTYNSTCSRTCLDGSHKNGGHNVITCGSDRKWHGVVDHCPVPTQICAKPNLSSNMDVTCSNGHAIGQSCRITCKTNEETPNHQQITCSSKQIWQPALSQLKCNVRCLSEYYNDGWCDLENNREECQYDGGDCCKSTSIEGIVEYMMEDYCSSEPVPTECNCLDPKAAENKNV</sequence>
<feature type="domain" description="Sushi" evidence="7">
    <location>
        <begin position="1202"/>
        <end position="1261"/>
    </location>
</feature>
<keyword evidence="4" id="KW-0325">Glycoprotein</keyword>
<dbReference type="PANTHER" id="PTHR46130:SF3">
    <property type="entry name" value="CHROMOSOME UNDETERMINED SCAFFOLD_33, WHOLE GENOME SHOTGUN SEQUENCE"/>
    <property type="match status" value="1"/>
</dbReference>
<keyword evidence="2" id="KW-0677">Repeat</keyword>
<evidence type="ECO:0000256" key="4">
    <source>
        <dbReference type="ARBA" id="ARBA00023180"/>
    </source>
</evidence>
<evidence type="ECO:0000313" key="8">
    <source>
        <dbReference type="EMBL" id="EDV27615.1"/>
    </source>
</evidence>
<dbReference type="EMBL" id="DS985242">
    <property type="protein sequence ID" value="EDV27615.1"/>
    <property type="molecule type" value="Genomic_DNA"/>
</dbReference>
<dbReference type="OMA" id="EGEHCWL"/>
<dbReference type="InterPro" id="IPR006558">
    <property type="entry name" value="LamG-like"/>
</dbReference>
<feature type="signal peptide" evidence="6">
    <location>
        <begin position="1"/>
        <end position="21"/>
    </location>
</feature>
<dbReference type="InterPro" id="IPR043543">
    <property type="entry name" value="PAPPA/PAPPA2"/>
</dbReference>
<dbReference type="Proteomes" id="UP000009022">
    <property type="component" value="Unassembled WGS sequence"/>
</dbReference>
<dbReference type="InterPro" id="IPR024079">
    <property type="entry name" value="MetalloPept_cat_dom_sf"/>
</dbReference>
<dbReference type="InterPro" id="IPR058897">
    <property type="entry name" value="PAPPA_SD_C"/>
</dbReference>
<evidence type="ECO:0000256" key="2">
    <source>
        <dbReference type="ARBA" id="ARBA00022737"/>
    </source>
</evidence>
<dbReference type="SUPFAM" id="SSF55486">
    <property type="entry name" value="Metalloproteases ('zincins'), catalytic domain"/>
    <property type="match status" value="1"/>
</dbReference>
<dbReference type="eggNOG" id="ENOG502QQ7Z">
    <property type="taxonomic scope" value="Eukaryota"/>
</dbReference>
<dbReference type="InterPro" id="IPR011936">
    <property type="entry name" value="Myxo_disulph_rpt"/>
</dbReference>
<dbReference type="GO" id="GO:0005615">
    <property type="term" value="C:extracellular space"/>
    <property type="evidence" value="ECO:0000318"/>
    <property type="project" value="GO_Central"/>
</dbReference>
<dbReference type="Gene3D" id="2.60.120.200">
    <property type="match status" value="1"/>
</dbReference>
<dbReference type="InterPro" id="IPR000800">
    <property type="entry name" value="Notch_dom"/>
</dbReference>
<dbReference type="NCBIfam" id="TIGR02232">
    <property type="entry name" value="myxo_disulf_rpt"/>
    <property type="match status" value="1"/>
</dbReference>
<name>B3RPD5_TRIAD</name>
<comment type="caution">
    <text evidence="5">Lacks conserved residue(s) required for the propagation of feature annotation.</text>
</comment>